<keyword evidence="1" id="KW-0812">Transmembrane</keyword>
<dbReference type="EMBL" id="JBBNAE010000001">
    <property type="protein sequence ID" value="KAK9153076.1"/>
    <property type="molecule type" value="Genomic_DNA"/>
</dbReference>
<dbReference type="Proteomes" id="UP001417504">
    <property type="component" value="Unassembled WGS sequence"/>
</dbReference>
<accession>A0AAP0KIA1</accession>
<evidence type="ECO:0000313" key="3">
    <source>
        <dbReference type="Proteomes" id="UP001417504"/>
    </source>
</evidence>
<gene>
    <name evidence="2" type="ORF">Sjap_000556</name>
</gene>
<reference evidence="2 3" key="1">
    <citation type="submission" date="2024-01" db="EMBL/GenBank/DDBJ databases">
        <title>Genome assemblies of Stephania.</title>
        <authorList>
            <person name="Yang L."/>
        </authorList>
    </citation>
    <scope>NUCLEOTIDE SEQUENCE [LARGE SCALE GENOMIC DNA]</scope>
    <source>
        <strain evidence="2">QJT</strain>
        <tissue evidence="2">Leaf</tissue>
    </source>
</reference>
<feature type="transmembrane region" description="Helical" evidence="1">
    <location>
        <begin position="29"/>
        <end position="48"/>
    </location>
</feature>
<evidence type="ECO:0000256" key="1">
    <source>
        <dbReference type="SAM" id="Phobius"/>
    </source>
</evidence>
<protein>
    <submittedName>
        <fullName evidence="2">Uncharacterized protein</fullName>
    </submittedName>
</protein>
<keyword evidence="1" id="KW-1133">Transmembrane helix</keyword>
<sequence>MMPCDDFIDSFPIVPYLIMNYIIVDVRNACTRVTVIISFVFHFLWGFVA</sequence>
<keyword evidence="1" id="KW-0472">Membrane</keyword>
<organism evidence="2 3">
    <name type="scientific">Stephania japonica</name>
    <dbReference type="NCBI Taxonomy" id="461633"/>
    <lineage>
        <taxon>Eukaryota</taxon>
        <taxon>Viridiplantae</taxon>
        <taxon>Streptophyta</taxon>
        <taxon>Embryophyta</taxon>
        <taxon>Tracheophyta</taxon>
        <taxon>Spermatophyta</taxon>
        <taxon>Magnoliopsida</taxon>
        <taxon>Ranunculales</taxon>
        <taxon>Menispermaceae</taxon>
        <taxon>Menispermoideae</taxon>
        <taxon>Cissampelideae</taxon>
        <taxon>Stephania</taxon>
    </lineage>
</organism>
<name>A0AAP0KIA1_9MAGN</name>
<keyword evidence="3" id="KW-1185">Reference proteome</keyword>
<comment type="caution">
    <text evidence="2">The sequence shown here is derived from an EMBL/GenBank/DDBJ whole genome shotgun (WGS) entry which is preliminary data.</text>
</comment>
<dbReference type="AlphaFoldDB" id="A0AAP0KIA1"/>
<proteinExistence type="predicted"/>
<evidence type="ECO:0000313" key="2">
    <source>
        <dbReference type="EMBL" id="KAK9153076.1"/>
    </source>
</evidence>